<feature type="region of interest" description="Disordered" evidence="1">
    <location>
        <begin position="3057"/>
        <end position="3092"/>
    </location>
</feature>
<sequence length="4778" mass="536354">MQIITLEALLRSTLANQIGPQLWVTLRRTLNHIADLNDSKASKIPDAFFSKLHPFISEIPPLICRVNTIISMHYFDPIETIGQIDAFLKGNVPGYAEPYKMAQIYVGFLTSSSLKLDITITRPTIIKVLKKFQLYLEDQSRPEFLNVLCYGIRKMLYTTAFQVRPKPENKQILDEYKKLYECVEPLKKKTTIGENAMAACIILLTVCPDDFAMESSWQLISYIFKKPFKIMKSKAVDFVVQLTSILLRSTAQALRTNTTAGNSEKDRKTINKTLFQRLDVIFTTFFNAKTKLFDNSMALYVQWILIVASYAIEPSFRFIRRLLDMEIENREFGLIATTALSSIQEQVTFEHVFDLPSQGLFFYYPTPLLSLPSQTSAPLTEDLISLRTDKILQVWHNTQKHGIDDMEKEVGRKTTSLSYTVLFSGSIKHNNNWTTGISQNLHSQFQDHSSLYRITSLLKPNHTTAIHSQPKLVKGQLFGKGLANILTYTNANTQTPFDNAPPTNTSFGSIAALKNKPASVNTDILLKVMIDLGKKLILSQNPSQTLHDYLQHQQPQNTANPNVIINPLLITNLIRLTFLNTNTKLKRTDLVQLIISMSCFPDSSLKDEVTNILTYLCLYGNDFTIVCDSYISILSDVQMDGSGREVELLTCLNEVIRRWTQGLSRTATTIIATQPEPAIIPSFTNHTIHEPQDGNRQLVSQNTNTVVYNMYPNEFNTLEAILIIFLCSPSAQTRENAVQLIYGIGTLQGLLARLSGEEYTPRTCHILEMESSKIIASAAPLIDSWSVHPRVGTKVTIQSILMGNYECVATDPLVSSLTDYSSMTRNIPLLNSVEAVTNAVKSSVMTDEDARVVVTALATIPIHNVVPDVCDNMLRLLQRFIPRLIKRLFETGSNGTVTKVYPVETEQEKNAVKNWAALTAVYLTVHSKAVGIGIIPPNTRTHSTNSPPSITSSEAVIFNAIFAAISADNDFHRREGMLTLCCPHPSLYRALLQFVVHPLFVQQPSPVLNTPKLSILGKLRLHAAATSAFISVLSSFFLPWRQDPKRLPNMFSNMLQKSTLLSKSPTRTPSTQSFNSRISPRLQDELESQLSKIVLQPVVIWDMIRTFNVSQFWACQDDSSLAENETSNEYAPAAAAYNLVTRRNQVALLRWLLIHKYRSERTMNEMGLRKDEYFTLFPHNDRVRIHPTPSENPMPVQKAELERSAMEIFFPPVSVLPFPSSNGISLSYSAVPAVDNVASDPNASTRTDSQSPNILTAIARDVPLGLAKYIQSYIWCSESSDGVPTQLEEAQFEESESEPEVVFNPTKGMTSEITTADEPITTVTQSPPSSHSDLNTNSRASLAHSHKGRHESLTGRQQMNDVVTKLFSTQVFSSDTSSRSSLTANVRLRSTLVPPLSFAEHDFLSSSHKFILFTRLYASLSDLFVYIDIFSAMRIHDDRSVSAPTATAFSSPNDALSATYISQLSFLHCHTLEVMSMLLDGPVCHPALFYSPPIPSQTRVLDTVTKAAIHSGDKKDSAQSGSSAIVDLDYVENRVSFKPFNDTTPVKFDLLNNTVFSPSSILTNTHPGFSQKRPNNQTNSVTIVNPTPERHSSDLRNILSEQPMDNFRTTSMFTYTSTNIPNAESHSTSLQTTFQRSVRYQDAKQIDKTYEMYRQIPTATVFELYELNQVTITPPPPVVVWNSLFSSGLSQIKQDWSVFVPSERTAQKSSTQSERRPFPFLPPIATPRQVTGLSKSIPDTTSVRAIHLSQSHGTYVVPLGTSAPLFPSIDRTSNDSMVLDSITGQALTAATSALNDLGVYSTDTYKDRMLSPFQFSPPPIQPTGTMQVPSPDKTTMISVPNYSINDIRSVGTGLHMTHFLRGKKTKTFSTTSFNPNSLSSGLSHGSSESRAPVNLTALPVVNTADSQLTLVPPTSLTNPAPVWYCSTLPNISPTLPSSLATDPADLDIPTPHATFTSLLPIILGLSADPHFFGLSPFSQITPQRLRALFAPFLLEPIQSNTNSGGNRLLSVISEGSGSIEPTLDERLLRVLLSMPSTPVGGDGIILDWINKTLQAPHPSVRHHGMKGLIRCIRHNTQFLPTSIGQCYRYFSDEHLSHAHLTVVADYFPAKSVTPVSALLLALSSLTSFDPRARARASKLLYRSIRAIQIEFEHDKNTVSSEQRDQVGLLNTKPKTRHGTKHERVKMAEKIKTNKLSRFRSSSTFHVPLSHESEELTSRKSPKEQQNSEDDEFSSNSKPDSDFFITDSEMDPIEILDGSASESSDRDTKNRNSINHRYFRETARQGYHSVVQSIRTILFRFSGDIHITSIPVGSRVHTKQYMSSATLESMDEDEGEDGHTVNSLDEMDEFVCLTDSSDETDEHGDNLVALSRSQSDDDHIRKEYTQAQSFFSRFNPSINSQDSTTLSLIQQAISSLMAENFPHLFPQVFAESIKQFMTANRAGRKAILNVLHEWIHCIFEVPSLRIPHLRTFFEFTLEYAAIFADDFSRLWAKAVRDIVDFKLVVYFLLNFGSDYHNAVDMGTIPFRLGGRSFSDYVTSNSKSNTLLEKLSSIGGSPQLASSVNTKPQDHPTRKGETEEDLAEAHRFHSWTLNHQHLFHISSPSEIPLSVSSTTLFTNSVAKSSFDAVVGHIFTAIAPLHLEFLANLTTLYLIPRPLNNLHLHRFVHHTDLNLSSQVSVPCNCHLRRDGLPSTLSMLTNFCTSPQIETICGIPNELQGDLPVFTVTRKSQPTNHLNSSPVPTVSPQSMLNDEAPSPSPAQFPVFSRKRTHKRTVSSIDSRTHLSIHTRRLDNPRLFPFRNTSPIPPTPSDVPHTFGESVFIPLEENSKTLVQEPPQIVPSVVVTQRNSPNPAPSEDEKEYGDLDVVWKEQPLVTTAVGQSWQITLELLATPRLTTDLKQLWDSNITQTDCSHRHLLEVVRTNSYDVVGKTAPADSSPITFTDSFTSLTQPRLSKASFRGLFSQFRNRIHFYTSNSSSSADRGSMTFTRATTPVPERHLHEQATNHFEISLPLTPLSRQDSTPLSLASVLEDMGDLLSKETPSDPFLSPFSLERQSVPFLRSPSGKGPPTDFPLSALSHSSTETHLNPPTQTSKQNNEQFFIELKEMDLYFTLPLLEIALEYSISVGSSRGHPLKYAKRTHRRITSFLAHKGNNPQSEQSDASQSDQRSLLKPTKHTRSKTMAVVSLVPHEPRVSLSRSPAPFRPRGSTRSRSPYGFDRGQMSPQLGSRKSSTHKRHSRTGQSIHLSSSRHRRREAYQKHRHSLLEEQNRQFDMLQGRLQLLDTNVGPTVYHYTTLVVKDICRFGRMLTYRMPPLWSKIFTNPISSTECRTFGDVAFPASTIRRINDQSSLPPCSQNSLQQLRDSMEMHVSNPYSSTFNEAYMSLMLLSLMTPRNPSVISNKFVALVHYCVVMLDVKDSRITFVRSMVIQVIIQMIRLNYPNSALTPSKQPMYDVLIAKLLDDTVPLWPLEFPLPDCPAPSEADVASFVLSVVKVISVTEADEILTRHIWASYALSHSLTERYVQRAARSHHIFRALCVTASLDDCQSLFIEILRCLSFPTFENLALVTECLVSLETLIHLMDPTLLSTAKDLFWHLAALLQSNFVSIFFWTCRCLQAFFKRTLSSFSDPTMVQFFSEEISEPGTWGVQFEGLLPLLLKGLFNSATEHISYSLIVQLLPIIELPLFATATSPRRLIVAVFLPLLASCLRNLTREKLSQTVLNSIPSCEQPINFANKEQPAPLQGTSRDLFFEDEVPVNPNHSIQTFSLPSELLDDQDEDDAKPASPRMYHVETMSKRNLDHNADLPLLDTAVIDSARCSVVSFSNYKSPLNLLEVQFASNFVVQQQRLRELLTDSWLTSSTVDAAPPPQNHIDQGFHPRLVEVVRLMNPHSDEEFTPSFISGPKQADRIDPDSVPPTSFQSGHSFRDHPPNPVAYPHITSVTSQPMVGGMPQAPASCYESYRPLITPPPLPCSAAFEEASYFAAKLAVSCLKSDLAGISRILFKYSLGLYEHETQFLEEAVSVLAGTLVPPFDKVIFEIWLDLLKRPDSAHHASILQVLKFVFVFIEVPSQHSAIRRPIALELISEACKHMNTINSVYAFQLLDVVFHRTLRLDPNGLLTERKAAKNVEKKRDTGKDPFKLKLPSSGLDNIDIAAVIEKAAKDDLFNDTAHVMEMNPAKLTSSSSPPEQVNEKSHMDKIVEQTRCFCQSLVPPPIEVAPLGLLPSIAMSGLFEEEQVALSAALPPPEHFSQYGNEYTATHPININDSEDPSHLMFSLADKCMLLTSPLPEAIRKRMQDESKRFERKVNKRGFDKHDTGSKELQRRTRDARIAANSLAMLTGNLPQNPITPYTLTYLRSLWTWHPSAPSFSNDDNASVYSFHSFSPDFSVQQATFFSLPIVTESGPYYLHDCYNLIIAFGQKSDFSYHSFLSVWGEMKFSLIHEVRPEDVEDDDFLQELYRIFLDFLGIQDQPPYVRVGAIFGLYTLYYTHSGEKIPIKVDDTAMRELLRVQQEVTTLNASDAFFALRHLRVVDKAFTYTAVMETIGPPFTLPEEDAIIAVPADWHTRNGIQRTVDIYQMQQMQMRYERAKADAISDSQRAGVRTDSLKMEDEQNNVFQQAYAEMLKHQTTVQNKLLEGFSDLNQLEERRQEMRRNAKAQIKRDIPSRMDDSDPNMEPMDDNDDDDIIRRRGGSDGMEEDGGRRSNHVPQKRGRKSMYIVDQEQPAPVNPNDVQYQMQLYQQLAAMTPEQWAYLEQQDPNSYQQYRAYYQQYAQHAEQQMQ</sequence>
<feature type="compositionally biased region" description="Basic residues" evidence="1">
    <location>
        <begin position="4701"/>
        <end position="4712"/>
    </location>
</feature>
<dbReference type="Pfam" id="PF14228">
    <property type="entry name" value="MOR2-PAG1_mid"/>
    <property type="match status" value="1"/>
</dbReference>
<feature type="region of interest" description="Disordered" evidence="1">
    <location>
        <begin position="1309"/>
        <end position="1355"/>
    </location>
</feature>
<proteinExistence type="predicted"/>
<dbReference type="Pfam" id="PF14225">
    <property type="entry name" value="MOR2-PAG1_C"/>
    <property type="match status" value="2"/>
</dbReference>
<feature type="compositionally biased region" description="Basic and acidic residues" evidence="1">
    <location>
        <begin position="4649"/>
        <end position="4668"/>
    </location>
</feature>
<feature type="region of interest" description="Disordered" evidence="1">
    <location>
        <begin position="3893"/>
        <end position="3921"/>
    </location>
</feature>
<dbReference type="InterPro" id="IPR039867">
    <property type="entry name" value="Furry/Tao3/Mor2"/>
</dbReference>
<feature type="domain" description="Cell morphogenesis central region" evidence="3">
    <location>
        <begin position="3477"/>
        <end position="3560"/>
    </location>
</feature>
<evidence type="ECO:0000256" key="1">
    <source>
        <dbReference type="SAM" id="MobiDB-lite"/>
    </source>
</evidence>
<dbReference type="InterPro" id="IPR016024">
    <property type="entry name" value="ARM-type_fold"/>
</dbReference>
<organism evidence="4 5">
    <name type="scientific">Blattamonas nauphoetae</name>
    <dbReference type="NCBI Taxonomy" id="2049346"/>
    <lineage>
        <taxon>Eukaryota</taxon>
        <taxon>Metamonada</taxon>
        <taxon>Preaxostyla</taxon>
        <taxon>Oxymonadida</taxon>
        <taxon>Blattamonas</taxon>
    </lineage>
</organism>
<dbReference type="PANTHER" id="PTHR12295:SF30">
    <property type="entry name" value="PROTEIN FURRY"/>
    <property type="match status" value="1"/>
</dbReference>
<feature type="region of interest" description="Disordered" evidence="1">
    <location>
        <begin position="2728"/>
        <end position="2777"/>
    </location>
</feature>
<dbReference type="PANTHER" id="PTHR12295">
    <property type="entry name" value="FURRY-RELATED"/>
    <property type="match status" value="1"/>
</dbReference>
<dbReference type="InterPro" id="IPR019188">
    <property type="entry name" value="SNAPC1"/>
</dbReference>
<protein>
    <submittedName>
        <fullName evidence="4">snRNA-activating protein complex subunit 1</fullName>
    </submittedName>
</protein>
<feature type="compositionally biased region" description="Low complexity" evidence="1">
    <location>
        <begin position="3154"/>
        <end position="3166"/>
    </location>
</feature>
<evidence type="ECO:0000259" key="2">
    <source>
        <dbReference type="Pfam" id="PF14225"/>
    </source>
</evidence>
<evidence type="ECO:0000313" key="5">
    <source>
        <dbReference type="Proteomes" id="UP001281761"/>
    </source>
</evidence>
<feature type="region of interest" description="Disordered" evidence="1">
    <location>
        <begin position="3147"/>
        <end position="3255"/>
    </location>
</feature>
<keyword evidence="5" id="KW-1185">Reference proteome</keyword>
<feature type="region of interest" description="Disordered" evidence="1">
    <location>
        <begin position="4649"/>
        <end position="4713"/>
    </location>
</feature>
<feature type="compositionally biased region" description="Polar residues" evidence="1">
    <location>
        <begin position="2728"/>
        <end position="2748"/>
    </location>
</feature>
<feature type="compositionally biased region" description="Basic and acidic residues" evidence="1">
    <location>
        <begin position="2208"/>
        <end position="2222"/>
    </location>
</feature>
<dbReference type="InterPro" id="IPR025481">
    <property type="entry name" value="Cell_Morphogen_C"/>
</dbReference>
<accession>A0ABQ9YL78</accession>
<feature type="compositionally biased region" description="Polar residues" evidence="1">
    <location>
        <begin position="1321"/>
        <end position="1340"/>
    </location>
</feature>
<feature type="domain" description="Cell morphogenesis protein C-terminal" evidence="2">
    <location>
        <begin position="3591"/>
        <end position="3720"/>
    </location>
</feature>
<feature type="compositionally biased region" description="Acidic residues" evidence="1">
    <location>
        <begin position="4669"/>
        <end position="4683"/>
    </location>
</feature>
<feature type="region of interest" description="Disordered" evidence="1">
    <location>
        <begin position="1565"/>
        <end position="1591"/>
    </location>
</feature>
<feature type="region of interest" description="Disordered" evidence="1">
    <location>
        <begin position="2556"/>
        <end position="2577"/>
    </location>
</feature>
<feature type="compositionally biased region" description="Polar residues" evidence="1">
    <location>
        <begin position="1565"/>
        <end position="1585"/>
    </location>
</feature>
<dbReference type="EMBL" id="JARBJD010000002">
    <property type="protein sequence ID" value="KAK2964517.1"/>
    <property type="molecule type" value="Genomic_DNA"/>
</dbReference>
<comment type="caution">
    <text evidence="4">The sequence shown here is derived from an EMBL/GenBank/DDBJ whole genome shotgun (WGS) entry which is preliminary data.</text>
</comment>
<feature type="compositionally biased region" description="Basic and acidic residues" evidence="1">
    <location>
        <begin position="2566"/>
        <end position="2577"/>
    </location>
</feature>
<reference evidence="4 5" key="1">
    <citation type="journal article" date="2022" name="bioRxiv">
        <title>Genomics of Preaxostyla Flagellates Illuminates Evolutionary Transitions and the Path Towards Mitochondrial Loss.</title>
        <authorList>
            <person name="Novak L.V.F."/>
            <person name="Treitli S.C."/>
            <person name="Pyrih J."/>
            <person name="Halakuc P."/>
            <person name="Pipaliya S.V."/>
            <person name="Vacek V."/>
            <person name="Brzon O."/>
            <person name="Soukal P."/>
            <person name="Eme L."/>
            <person name="Dacks J.B."/>
            <person name="Karnkowska A."/>
            <person name="Elias M."/>
            <person name="Hampl V."/>
        </authorList>
    </citation>
    <scope>NUCLEOTIDE SEQUENCE [LARGE SCALE GENOMIC DNA]</scope>
    <source>
        <strain evidence="4">NAU3</strain>
        <tissue evidence="4">Gut</tissue>
    </source>
</reference>
<dbReference type="SUPFAM" id="SSF48371">
    <property type="entry name" value="ARM repeat"/>
    <property type="match status" value="1"/>
</dbReference>
<dbReference type="Proteomes" id="UP001281761">
    <property type="component" value="Unassembled WGS sequence"/>
</dbReference>
<feature type="compositionally biased region" description="Polar residues" evidence="1">
    <location>
        <begin position="2556"/>
        <end position="2565"/>
    </location>
</feature>
<evidence type="ECO:0000259" key="3">
    <source>
        <dbReference type="Pfam" id="PF14228"/>
    </source>
</evidence>
<evidence type="ECO:0000313" key="4">
    <source>
        <dbReference type="EMBL" id="KAK2964517.1"/>
    </source>
</evidence>
<feature type="domain" description="Cell morphogenesis protein C-terminal" evidence="2">
    <location>
        <begin position="3976"/>
        <end position="4106"/>
    </location>
</feature>
<feature type="compositionally biased region" description="Polar residues" evidence="1">
    <location>
        <begin position="3075"/>
        <end position="3092"/>
    </location>
</feature>
<dbReference type="Pfam" id="PF09808">
    <property type="entry name" value="SNAPC1"/>
    <property type="match status" value="1"/>
</dbReference>
<dbReference type="InterPro" id="IPR029473">
    <property type="entry name" value="MOR2-PAG1_mid"/>
</dbReference>
<name>A0ABQ9YL78_9EUKA</name>
<gene>
    <name evidence="4" type="ORF">BLNAU_433</name>
</gene>
<feature type="region of interest" description="Disordered" evidence="1">
    <location>
        <begin position="2208"/>
        <end position="2248"/>
    </location>
</feature>